<protein>
    <submittedName>
        <fullName evidence="2">Uncharacterized protein</fullName>
    </submittedName>
</protein>
<feature type="non-terminal residue" evidence="2">
    <location>
        <position position="1"/>
    </location>
</feature>
<evidence type="ECO:0000313" key="2">
    <source>
        <dbReference type="EMBL" id="KAG6583547.1"/>
    </source>
</evidence>
<feature type="transmembrane region" description="Helical" evidence="1">
    <location>
        <begin position="205"/>
        <end position="225"/>
    </location>
</feature>
<organism evidence="2 3">
    <name type="scientific">Cucurbita argyrosperma subsp. sororia</name>
    <dbReference type="NCBI Taxonomy" id="37648"/>
    <lineage>
        <taxon>Eukaryota</taxon>
        <taxon>Viridiplantae</taxon>
        <taxon>Streptophyta</taxon>
        <taxon>Embryophyta</taxon>
        <taxon>Tracheophyta</taxon>
        <taxon>Spermatophyta</taxon>
        <taxon>Magnoliopsida</taxon>
        <taxon>eudicotyledons</taxon>
        <taxon>Gunneridae</taxon>
        <taxon>Pentapetalae</taxon>
        <taxon>rosids</taxon>
        <taxon>fabids</taxon>
        <taxon>Cucurbitales</taxon>
        <taxon>Cucurbitaceae</taxon>
        <taxon>Cucurbiteae</taxon>
        <taxon>Cucurbita</taxon>
    </lineage>
</organism>
<feature type="transmembrane region" description="Helical" evidence="1">
    <location>
        <begin position="167"/>
        <end position="190"/>
    </location>
</feature>
<evidence type="ECO:0000256" key="1">
    <source>
        <dbReference type="SAM" id="Phobius"/>
    </source>
</evidence>
<dbReference type="Proteomes" id="UP000685013">
    <property type="component" value="Chromosome 13"/>
</dbReference>
<sequence>MIGCGLHLTVRRTYSKLFLKTKLTNNQRTNLIPWDLLKISGSNLVEFFSRALFAECWTPPPWMLFLAWRISSNFFRPTLWIWPHLRILADVPKPHLWLMFRLHLYYFLIHRNFPNTAVMGPLALENFLDQRGIICRAVLKGFVGHREWCHPNSDNLAIHGNRKNSNWIFSSFFHGVYPPLYVFCVFFQFGQFKAESASSRSSKLFYPRCFTVSIAISGFCCSSCLRRHHNPEKALLSLKPGYAAPWRRGHRRL</sequence>
<reference evidence="2 3" key="1">
    <citation type="journal article" date="2021" name="Hortic Res">
        <title>The domestication of Cucurbita argyrosperma as revealed by the genome of its wild relative.</title>
        <authorList>
            <person name="Barrera-Redondo J."/>
            <person name="Sanchez-de la Vega G."/>
            <person name="Aguirre-Liguori J.A."/>
            <person name="Castellanos-Morales G."/>
            <person name="Gutierrez-Guerrero Y.T."/>
            <person name="Aguirre-Dugua X."/>
            <person name="Aguirre-Planter E."/>
            <person name="Tenaillon M.I."/>
            <person name="Lira-Saade R."/>
            <person name="Eguiarte L.E."/>
        </authorList>
    </citation>
    <scope>NUCLEOTIDE SEQUENCE [LARGE SCALE GENOMIC DNA]</scope>
    <source>
        <strain evidence="2">JBR-2021</strain>
    </source>
</reference>
<dbReference type="AlphaFoldDB" id="A0AAV6MMF5"/>
<comment type="caution">
    <text evidence="2">The sequence shown here is derived from an EMBL/GenBank/DDBJ whole genome shotgun (WGS) entry which is preliminary data.</text>
</comment>
<name>A0AAV6MMF5_9ROSI</name>
<keyword evidence="1" id="KW-1133">Transmembrane helix</keyword>
<keyword evidence="3" id="KW-1185">Reference proteome</keyword>
<keyword evidence="1" id="KW-0812">Transmembrane</keyword>
<accession>A0AAV6MMF5</accession>
<dbReference type="EMBL" id="JAGKQH010000013">
    <property type="protein sequence ID" value="KAG6583547.1"/>
    <property type="molecule type" value="Genomic_DNA"/>
</dbReference>
<evidence type="ECO:0000313" key="3">
    <source>
        <dbReference type="Proteomes" id="UP000685013"/>
    </source>
</evidence>
<proteinExistence type="predicted"/>
<keyword evidence="1" id="KW-0472">Membrane</keyword>
<gene>
    <name evidence="2" type="ORF">SDJN03_19479</name>
</gene>